<comment type="caution">
    <text evidence="1">The sequence shown here is derived from an EMBL/GenBank/DDBJ whole genome shotgun (WGS) entry which is preliminary data.</text>
</comment>
<keyword evidence="2" id="KW-1185">Reference proteome</keyword>
<gene>
    <name evidence="1" type="ORF">L3Q82_004113</name>
</gene>
<accession>A0ACB8X6T2</accession>
<dbReference type="EMBL" id="CM041532">
    <property type="protein sequence ID" value="KAI3375836.1"/>
    <property type="molecule type" value="Genomic_DNA"/>
</dbReference>
<evidence type="ECO:0000313" key="1">
    <source>
        <dbReference type="EMBL" id="KAI3375836.1"/>
    </source>
</evidence>
<dbReference type="Proteomes" id="UP000831701">
    <property type="component" value="Chromosome 2"/>
</dbReference>
<protein>
    <submittedName>
        <fullName evidence="1">Uncharacterized protein</fullName>
    </submittedName>
</protein>
<sequence>MGSSVLTSFYRCVVESVLSSCIIVWHGSCSAAGEEGSAEGGEGCTEDCGMQSTHHHGHLHLQMQETGLLHHEGPHSHRMHMHCLSPSPQAGGCGALRAGHQTEEQLLPGSSLRLTGVQSRVYPASRPKIAGTGSSTPVTLCSQDKTVSEAATSKKQKQVRFCTRRLMRQRKRWSGSSSASSDPRCNTPRIACSSPTSQVLVWRMPSSTCSIEPTPIWIREAAQ</sequence>
<evidence type="ECO:0000313" key="2">
    <source>
        <dbReference type="Proteomes" id="UP000831701"/>
    </source>
</evidence>
<proteinExistence type="predicted"/>
<organism evidence="1 2">
    <name type="scientific">Scortum barcoo</name>
    <name type="common">barcoo grunter</name>
    <dbReference type="NCBI Taxonomy" id="214431"/>
    <lineage>
        <taxon>Eukaryota</taxon>
        <taxon>Metazoa</taxon>
        <taxon>Chordata</taxon>
        <taxon>Craniata</taxon>
        <taxon>Vertebrata</taxon>
        <taxon>Euteleostomi</taxon>
        <taxon>Actinopterygii</taxon>
        <taxon>Neopterygii</taxon>
        <taxon>Teleostei</taxon>
        <taxon>Neoteleostei</taxon>
        <taxon>Acanthomorphata</taxon>
        <taxon>Eupercaria</taxon>
        <taxon>Centrarchiformes</taxon>
        <taxon>Terapontoidei</taxon>
        <taxon>Terapontidae</taxon>
        <taxon>Scortum</taxon>
    </lineage>
</organism>
<name>A0ACB8X6T2_9TELE</name>
<reference evidence="1" key="1">
    <citation type="submission" date="2022-04" db="EMBL/GenBank/DDBJ databases">
        <title>Jade perch genome.</title>
        <authorList>
            <person name="Chao B."/>
        </authorList>
    </citation>
    <scope>NUCLEOTIDE SEQUENCE</scope>
    <source>
        <strain evidence="1">CB-2022</strain>
    </source>
</reference>